<accession>A0AAN7M353</accession>
<evidence type="ECO:0000313" key="4">
    <source>
        <dbReference type="EMBL" id="KAK4789066.1"/>
    </source>
</evidence>
<protein>
    <recommendedName>
        <fullName evidence="3">K-box domain-containing protein</fullName>
    </recommendedName>
</protein>
<dbReference type="GO" id="GO:0003700">
    <property type="term" value="F:DNA-binding transcription factor activity"/>
    <property type="evidence" value="ECO:0007669"/>
    <property type="project" value="InterPro"/>
</dbReference>
<evidence type="ECO:0000256" key="1">
    <source>
        <dbReference type="SAM" id="Coils"/>
    </source>
</evidence>
<sequence length="162" mass="18590">MDEIFSMQDTIDRYMKQTIDRRKEDKNLNEQEIQLLKRETSELMEKIELLEASKRKLLGGVPDDCSIEELQQIEQQLELSVGSVRSRKNQLFKDQIEQLKEKEKTLCAENALLLEKCGVQRQQEPMELLGRNSSSSLRDSSSGVTSSDDVETELFIGPPVGR</sequence>
<proteinExistence type="predicted"/>
<dbReference type="Proteomes" id="UP001346149">
    <property type="component" value="Unassembled WGS sequence"/>
</dbReference>
<organism evidence="4 5">
    <name type="scientific">Trapa natans</name>
    <name type="common">Water chestnut</name>
    <dbReference type="NCBI Taxonomy" id="22666"/>
    <lineage>
        <taxon>Eukaryota</taxon>
        <taxon>Viridiplantae</taxon>
        <taxon>Streptophyta</taxon>
        <taxon>Embryophyta</taxon>
        <taxon>Tracheophyta</taxon>
        <taxon>Spermatophyta</taxon>
        <taxon>Magnoliopsida</taxon>
        <taxon>eudicotyledons</taxon>
        <taxon>Gunneridae</taxon>
        <taxon>Pentapetalae</taxon>
        <taxon>rosids</taxon>
        <taxon>malvids</taxon>
        <taxon>Myrtales</taxon>
        <taxon>Lythraceae</taxon>
        <taxon>Trapa</taxon>
    </lineage>
</organism>
<comment type="caution">
    <text evidence="4">The sequence shown here is derived from an EMBL/GenBank/DDBJ whole genome shotgun (WGS) entry which is preliminary data.</text>
</comment>
<feature type="compositionally biased region" description="Low complexity" evidence="2">
    <location>
        <begin position="127"/>
        <end position="147"/>
    </location>
</feature>
<feature type="coiled-coil region" evidence="1">
    <location>
        <begin position="19"/>
        <end position="53"/>
    </location>
</feature>
<reference evidence="4 5" key="1">
    <citation type="journal article" date="2023" name="Hortic Res">
        <title>Pangenome of water caltrop reveals structural variations and asymmetric subgenome divergence after allopolyploidization.</title>
        <authorList>
            <person name="Zhang X."/>
            <person name="Chen Y."/>
            <person name="Wang L."/>
            <person name="Yuan Y."/>
            <person name="Fang M."/>
            <person name="Shi L."/>
            <person name="Lu R."/>
            <person name="Comes H.P."/>
            <person name="Ma Y."/>
            <person name="Chen Y."/>
            <person name="Huang G."/>
            <person name="Zhou Y."/>
            <person name="Zheng Z."/>
            <person name="Qiu Y."/>
        </authorList>
    </citation>
    <scope>NUCLEOTIDE SEQUENCE [LARGE SCALE GENOMIC DNA]</scope>
    <source>
        <strain evidence="4">F231</strain>
    </source>
</reference>
<evidence type="ECO:0000256" key="2">
    <source>
        <dbReference type="SAM" id="MobiDB-lite"/>
    </source>
</evidence>
<evidence type="ECO:0000259" key="3">
    <source>
        <dbReference type="PROSITE" id="PS51297"/>
    </source>
</evidence>
<dbReference type="InterPro" id="IPR002487">
    <property type="entry name" value="TF_Kbox"/>
</dbReference>
<keyword evidence="1" id="KW-0175">Coiled coil</keyword>
<dbReference type="Pfam" id="PF01486">
    <property type="entry name" value="K-box"/>
    <property type="match status" value="1"/>
</dbReference>
<feature type="domain" description="K-box" evidence="3">
    <location>
        <begin position="33"/>
        <end position="123"/>
    </location>
</feature>
<name>A0AAN7M353_TRANT</name>
<keyword evidence="5" id="KW-1185">Reference proteome</keyword>
<gene>
    <name evidence="4" type="ORF">SAY86_020385</name>
</gene>
<dbReference type="PROSITE" id="PS51297">
    <property type="entry name" value="K_BOX"/>
    <property type="match status" value="1"/>
</dbReference>
<dbReference type="GO" id="GO:0005634">
    <property type="term" value="C:nucleus"/>
    <property type="evidence" value="ECO:0007669"/>
    <property type="project" value="InterPro"/>
</dbReference>
<dbReference type="EMBL" id="JAXQNO010000011">
    <property type="protein sequence ID" value="KAK4789066.1"/>
    <property type="molecule type" value="Genomic_DNA"/>
</dbReference>
<feature type="coiled-coil region" evidence="1">
    <location>
        <begin position="89"/>
        <end position="116"/>
    </location>
</feature>
<dbReference type="AlphaFoldDB" id="A0AAN7M353"/>
<evidence type="ECO:0000313" key="5">
    <source>
        <dbReference type="Proteomes" id="UP001346149"/>
    </source>
</evidence>
<feature type="region of interest" description="Disordered" evidence="2">
    <location>
        <begin position="125"/>
        <end position="162"/>
    </location>
</feature>